<comment type="caution">
    <text evidence="1">The sequence shown here is derived from an EMBL/GenBank/DDBJ whole genome shotgun (WGS) entry which is preliminary data.</text>
</comment>
<evidence type="ECO:0000313" key="2">
    <source>
        <dbReference type="Proteomes" id="UP000298355"/>
    </source>
</evidence>
<dbReference type="EMBL" id="SOGJ01000023">
    <property type="protein sequence ID" value="TFC97289.1"/>
    <property type="molecule type" value="Genomic_DNA"/>
</dbReference>
<sequence length="67" mass="7669">MATLLNVTGTTPPLKVNGYGVSRVGVEQSEGPAVVREIRYDRPDFEKGPWWAPRWRHPIHARFGRRV</sequence>
<organism evidence="1 2">
    <name type="scientific">Cryobacterium breve</name>
    <dbReference type="NCBI Taxonomy" id="1259258"/>
    <lineage>
        <taxon>Bacteria</taxon>
        <taxon>Bacillati</taxon>
        <taxon>Actinomycetota</taxon>
        <taxon>Actinomycetes</taxon>
        <taxon>Micrococcales</taxon>
        <taxon>Microbacteriaceae</taxon>
        <taxon>Cryobacterium</taxon>
    </lineage>
</organism>
<proteinExistence type="predicted"/>
<evidence type="ECO:0000313" key="1">
    <source>
        <dbReference type="EMBL" id="TFC97289.1"/>
    </source>
</evidence>
<accession>A0ABY2J179</accession>
<keyword evidence="2" id="KW-1185">Reference proteome</keyword>
<reference evidence="1 2" key="1">
    <citation type="submission" date="2019-03" db="EMBL/GenBank/DDBJ databases">
        <title>Genomics of glacier-inhabiting Cryobacterium strains.</title>
        <authorList>
            <person name="Liu Q."/>
            <person name="Xin Y.-H."/>
        </authorList>
    </citation>
    <scope>NUCLEOTIDE SEQUENCE [LARGE SCALE GENOMIC DNA]</scope>
    <source>
        <strain evidence="1 2">TMT4-23</strain>
    </source>
</reference>
<gene>
    <name evidence="1" type="ORF">E3O65_10825</name>
</gene>
<name>A0ABY2J179_9MICO</name>
<dbReference type="Proteomes" id="UP000298355">
    <property type="component" value="Unassembled WGS sequence"/>
</dbReference>
<protein>
    <submittedName>
        <fullName evidence="1">Uncharacterized protein</fullName>
    </submittedName>
</protein>
<dbReference type="RefSeq" id="WP_134363730.1">
    <property type="nucleotide sequence ID" value="NZ_SOGJ01000023.1"/>
</dbReference>